<reference evidence="1" key="1">
    <citation type="submission" date="2022-11" db="EMBL/GenBank/DDBJ databases">
        <title>Genome Resource of Sclerotinia nivalis Strain SnTB1, a Plant Pathogen Isolated from American Ginseng.</title>
        <authorList>
            <person name="Fan S."/>
        </authorList>
    </citation>
    <scope>NUCLEOTIDE SEQUENCE</scope>
    <source>
        <strain evidence="1">SnTB1</strain>
    </source>
</reference>
<dbReference type="EMBL" id="JAPEIS010000008">
    <property type="protein sequence ID" value="KAJ8063884.1"/>
    <property type="molecule type" value="Genomic_DNA"/>
</dbReference>
<accession>A0A9X0AJD6</accession>
<comment type="caution">
    <text evidence="1">The sequence shown here is derived from an EMBL/GenBank/DDBJ whole genome shotgun (WGS) entry which is preliminary data.</text>
</comment>
<name>A0A9X0AJD6_9HELO</name>
<evidence type="ECO:0000313" key="2">
    <source>
        <dbReference type="Proteomes" id="UP001152300"/>
    </source>
</evidence>
<organism evidence="1 2">
    <name type="scientific">Sclerotinia nivalis</name>
    <dbReference type="NCBI Taxonomy" id="352851"/>
    <lineage>
        <taxon>Eukaryota</taxon>
        <taxon>Fungi</taxon>
        <taxon>Dikarya</taxon>
        <taxon>Ascomycota</taxon>
        <taxon>Pezizomycotina</taxon>
        <taxon>Leotiomycetes</taxon>
        <taxon>Helotiales</taxon>
        <taxon>Sclerotiniaceae</taxon>
        <taxon>Sclerotinia</taxon>
    </lineage>
</organism>
<dbReference type="Proteomes" id="UP001152300">
    <property type="component" value="Unassembled WGS sequence"/>
</dbReference>
<proteinExistence type="predicted"/>
<protein>
    <submittedName>
        <fullName evidence="1">Uncharacterized protein</fullName>
    </submittedName>
</protein>
<gene>
    <name evidence="1" type="ORF">OCU04_007735</name>
</gene>
<sequence>MGIWAEDIHDGLLWSTSGAVSIPEAYVAPSWSWASLGLKNQNLGRNVGYYSNSEEERISSSRFRAQITGCEIITADGIPNGRVLSSKLTLCTLCVNLDQWPVSGDVTIARSNMMFPENVALSSFY</sequence>
<evidence type="ECO:0000313" key="1">
    <source>
        <dbReference type="EMBL" id="KAJ8063884.1"/>
    </source>
</evidence>
<dbReference type="AlphaFoldDB" id="A0A9X0AJD6"/>
<keyword evidence="2" id="KW-1185">Reference proteome</keyword>
<dbReference type="OrthoDB" id="5362512at2759"/>